<sequence>MKVSQYCFGVVLKHLQLPCQKHQQEERKLLRKSDVPHWPKQDYSGTPDISLINVELNKKSVVTISKTENDILHRFEIYWNLIHFVHLCHRWVTRKSHHSNSLSSEELKDAEVKILRKVQSEGFPRAYEDLSNNRIISKIQ</sequence>
<dbReference type="Proteomes" id="UP000675881">
    <property type="component" value="Chromosome 1"/>
</dbReference>
<dbReference type="EMBL" id="HG994580">
    <property type="protein sequence ID" value="CAF2750340.1"/>
    <property type="molecule type" value="Genomic_DNA"/>
</dbReference>
<reference evidence="1" key="1">
    <citation type="submission" date="2021-02" db="EMBL/GenBank/DDBJ databases">
        <authorList>
            <person name="Bekaert M."/>
        </authorList>
    </citation>
    <scope>NUCLEOTIDE SEQUENCE</scope>
    <source>
        <strain evidence="1">IoA-00</strain>
    </source>
</reference>
<evidence type="ECO:0000313" key="1">
    <source>
        <dbReference type="EMBL" id="CAF2750340.1"/>
    </source>
</evidence>
<dbReference type="AlphaFoldDB" id="A0A7R8GYM2"/>
<protein>
    <submittedName>
        <fullName evidence="1">(salmon louse) hypothetical protein</fullName>
    </submittedName>
</protein>
<gene>
    <name evidence="1" type="ORF">LSAA_2036</name>
</gene>
<proteinExistence type="predicted"/>
<keyword evidence="2" id="KW-1185">Reference proteome</keyword>
<organism evidence="1 2">
    <name type="scientific">Lepeophtheirus salmonis</name>
    <name type="common">Salmon louse</name>
    <name type="synonym">Caligus salmonis</name>
    <dbReference type="NCBI Taxonomy" id="72036"/>
    <lineage>
        <taxon>Eukaryota</taxon>
        <taxon>Metazoa</taxon>
        <taxon>Ecdysozoa</taxon>
        <taxon>Arthropoda</taxon>
        <taxon>Crustacea</taxon>
        <taxon>Multicrustacea</taxon>
        <taxon>Hexanauplia</taxon>
        <taxon>Copepoda</taxon>
        <taxon>Siphonostomatoida</taxon>
        <taxon>Caligidae</taxon>
        <taxon>Lepeophtheirus</taxon>
    </lineage>
</organism>
<name>A0A7R8GYM2_LEPSM</name>
<accession>A0A7R8GYM2</accession>
<evidence type="ECO:0000313" key="2">
    <source>
        <dbReference type="Proteomes" id="UP000675881"/>
    </source>
</evidence>